<evidence type="ECO:0008006" key="4">
    <source>
        <dbReference type="Google" id="ProtNLM"/>
    </source>
</evidence>
<dbReference type="EMBL" id="JAAAXJ010000005">
    <property type="protein sequence ID" value="NBJ25119.1"/>
    <property type="molecule type" value="Genomic_DNA"/>
</dbReference>
<dbReference type="SUPFAM" id="SSF101386">
    <property type="entry name" value="all-alpha NTP pyrophosphatases"/>
    <property type="match status" value="1"/>
</dbReference>
<name>A0ABW9YXL1_9HYPH</name>
<protein>
    <recommendedName>
        <fullName evidence="4">Nucleotide pyrophosphohydrolase</fullName>
    </recommendedName>
</protein>
<feature type="coiled-coil region" evidence="1">
    <location>
        <begin position="6"/>
        <end position="33"/>
    </location>
</feature>
<organism evidence="2 3">
    <name type="scientific">Microvirga arsenatis</name>
    <dbReference type="NCBI Taxonomy" id="2692265"/>
    <lineage>
        <taxon>Bacteria</taxon>
        <taxon>Pseudomonadati</taxon>
        <taxon>Pseudomonadota</taxon>
        <taxon>Alphaproteobacteria</taxon>
        <taxon>Hyphomicrobiales</taxon>
        <taxon>Methylobacteriaceae</taxon>
        <taxon>Microvirga</taxon>
    </lineage>
</organism>
<keyword evidence="1" id="KW-0175">Coiled coil</keyword>
<evidence type="ECO:0000313" key="2">
    <source>
        <dbReference type="EMBL" id="NBJ25119.1"/>
    </source>
</evidence>
<dbReference type="RefSeq" id="WP_161725865.1">
    <property type="nucleotide sequence ID" value="NZ_JAAAXI010000025.1"/>
</dbReference>
<reference evidence="2 3" key="1">
    <citation type="submission" date="2020-01" db="EMBL/GenBank/DDBJ databases">
        <title>Microvirga sp. nov., an arsenate reduction bacterium isolated from Tibet hotspring sediments.</title>
        <authorList>
            <person name="Yuan C.-G."/>
        </authorList>
    </citation>
    <scope>NUCLEOTIDE SEQUENCE [LARGE SCALE GENOMIC DNA]</scope>
    <source>
        <strain evidence="2 3">SYSU G3D203</strain>
    </source>
</reference>
<keyword evidence="3" id="KW-1185">Reference proteome</keyword>
<gene>
    <name evidence="2" type="ORF">GR303_12245</name>
</gene>
<dbReference type="Proteomes" id="UP000818323">
    <property type="component" value="Unassembled WGS sequence"/>
</dbReference>
<comment type="caution">
    <text evidence="2">The sequence shown here is derived from an EMBL/GenBank/DDBJ whole genome shotgun (WGS) entry which is preliminary data.</text>
</comment>
<dbReference type="Gene3D" id="1.10.287.1080">
    <property type="entry name" value="MazG-like"/>
    <property type="match status" value="1"/>
</dbReference>
<sequence length="147" mass="16688">MSDLSIEALRTENMRLREENKRLTTQARVFETEVNDLKTLDTHAEWQRLDKLLAEAEAAASMVSYLRPEVLAFALLMEQQLRANDHKPGWKNDAPVVLMDRLHEEAAELHEALKQGDYREHIALEAADVANFAMMIADVCGCLGEKP</sequence>
<evidence type="ECO:0000256" key="1">
    <source>
        <dbReference type="SAM" id="Coils"/>
    </source>
</evidence>
<accession>A0ABW9YXL1</accession>
<proteinExistence type="predicted"/>
<evidence type="ECO:0000313" key="3">
    <source>
        <dbReference type="Proteomes" id="UP000818323"/>
    </source>
</evidence>